<organism evidence="13 14">
    <name type="scientific">Alsobacter soli</name>
    <dbReference type="NCBI Taxonomy" id="2109933"/>
    <lineage>
        <taxon>Bacteria</taxon>
        <taxon>Pseudomonadati</taxon>
        <taxon>Pseudomonadota</taxon>
        <taxon>Alphaproteobacteria</taxon>
        <taxon>Hyphomicrobiales</taxon>
        <taxon>Alsobacteraceae</taxon>
        <taxon>Alsobacter</taxon>
    </lineage>
</organism>
<evidence type="ECO:0000259" key="9">
    <source>
        <dbReference type="Pfam" id="PF25876"/>
    </source>
</evidence>
<dbReference type="GO" id="GO:1990281">
    <property type="term" value="C:efflux pump complex"/>
    <property type="evidence" value="ECO:0007669"/>
    <property type="project" value="TreeGrafter"/>
</dbReference>
<dbReference type="RefSeq" id="WP_106338190.1">
    <property type="nucleotide sequence ID" value="NZ_PVZS01000020.1"/>
</dbReference>
<evidence type="ECO:0000259" key="12">
    <source>
        <dbReference type="Pfam" id="PF25967"/>
    </source>
</evidence>
<keyword evidence="14" id="KW-1185">Reference proteome</keyword>
<evidence type="ECO:0000259" key="10">
    <source>
        <dbReference type="Pfam" id="PF25917"/>
    </source>
</evidence>
<keyword evidence="4" id="KW-1003">Cell membrane</keyword>
<keyword evidence="3" id="KW-0813">Transport</keyword>
<keyword evidence="6" id="KW-0472">Membrane</keyword>
<keyword evidence="5" id="KW-0997">Cell inner membrane</keyword>
<dbReference type="Gene3D" id="1.10.287.470">
    <property type="entry name" value="Helix hairpin bin"/>
    <property type="match status" value="1"/>
</dbReference>
<feature type="domain" description="Multidrug resistance protein MdtA-like alpha-helical hairpin" evidence="9">
    <location>
        <begin position="129"/>
        <end position="195"/>
    </location>
</feature>
<feature type="compositionally biased region" description="Basic and acidic residues" evidence="8">
    <location>
        <begin position="403"/>
        <end position="414"/>
    </location>
</feature>
<accession>A0A2T1HQI9</accession>
<evidence type="ECO:0000256" key="4">
    <source>
        <dbReference type="ARBA" id="ARBA00022475"/>
    </source>
</evidence>
<dbReference type="InterPro" id="IPR058625">
    <property type="entry name" value="MdtA-like_BSH"/>
</dbReference>
<dbReference type="Pfam" id="PF25917">
    <property type="entry name" value="BSH_RND"/>
    <property type="match status" value="1"/>
</dbReference>
<dbReference type="PANTHER" id="PTHR30469:SF36">
    <property type="entry name" value="BLL3903 PROTEIN"/>
    <property type="match status" value="1"/>
</dbReference>
<comment type="similarity">
    <text evidence="2">Belongs to the membrane fusion protein (MFP) (TC 8.A.1) family.</text>
</comment>
<evidence type="ECO:0000256" key="1">
    <source>
        <dbReference type="ARBA" id="ARBA00004236"/>
    </source>
</evidence>
<keyword evidence="7" id="KW-0175">Coiled coil</keyword>
<evidence type="ECO:0000256" key="8">
    <source>
        <dbReference type="SAM" id="MobiDB-lite"/>
    </source>
</evidence>
<dbReference type="Pfam" id="PF25876">
    <property type="entry name" value="HH_MFP_RND"/>
    <property type="match status" value="1"/>
</dbReference>
<evidence type="ECO:0000313" key="14">
    <source>
        <dbReference type="Proteomes" id="UP000239772"/>
    </source>
</evidence>
<protein>
    <submittedName>
        <fullName evidence="13">Efflux RND transporter periplasmic adaptor subunit</fullName>
    </submittedName>
</protein>
<gene>
    <name evidence="13" type="ORF">SLNSH_16890</name>
</gene>
<dbReference type="Pfam" id="PF25967">
    <property type="entry name" value="RND-MFP_C"/>
    <property type="match status" value="1"/>
</dbReference>
<evidence type="ECO:0000259" key="11">
    <source>
        <dbReference type="Pfam" id="PF25944"/>
    </source>
</evidence>
<proteinExistence type="inferred from homology"/>
<feature type="domain" description="Multidrug resistance protein MdtA-like C-terminal permuted SH3" evidence="12">
    <location>
        <begin position="326"/>
        <end position="382"/>
    </location>
</feature>
<dbReference type="SUPFAM" id="SSF111369">
    <property type="entry name" value="HlyD-like secretion proteins"/>
    <property type="match status" value="1"/>
</dbReference>
<feature type="region of interest" description="Disordered" evidence="8">
    <location>
        <begin position="35"/>
        <end position="56"/>
    </location>
</feature>
<evidence type="ECO:0000256" key="7">
    <source>
        <dbReference type="SAM" id="Coils"/>
    </source>
</evidence>
<feature type="domain" description="Multidrug resistance protein MdtA-like barrel-sandwich hybrid" evidence="10">
    <location>
        <begin position="86"/>
        <end position="222"/>
    </location>
</feature>
<evidence type="ECO:0000256" key="5">
    <source>
        <dbReference type="ARBA" id="ARBA00022519"/>
    </source>
</evidence>
<dbReference type="Proteomes" id="UP000239772">
    <property type="component" value="Unassembled WGS sequence"/>
</dbReference>
<feature type="domain" description="Multidrug resistance protein MdtA-like beta-barrel" evidence="11">
    <location>
        <begin position="237"/>
        <end position="320"/>
    </location>
</feature>
<evidence type="ECO:0000256" key="2">
    <source>
        <dbReference type="ARBA" id="ARBA00009477"/>
    </source>
</evidence>
<dbReference type="OrthoDB" id="9783047at2"/>
<dbReference type="InterPro" id="IPR006143">
    <property type="entry name" value="RND_pump_MFP"/>
</dbReference>
<dbReference type="InterPro" id="IPR058627">
    <property type="entry name" value="MdtA-like_C"/>
</dbReference>
<dbReference type="AlphaFoldDB" id="A0A2T1HQI9"/>
<dbReference type="InterPro" id="IPR058626">
    <property type="entry name" value="MdtA-like_b-barrel"/>
</dbReference>
<name>A0A2T1HQI9_9HYPH</name>
<dbReference type="InterPro" id="IPR058624">
    <property type="entry name" value="MdtA-like_HH"/>
</dbReference>
<dbReference type="Pfam" id="PF25944">
    <property type="entry name" value="Beta-barrel_RND"/>
    <property type="match status" value="1"/>
</dbReference>
<reference evidence="14" key="1">
    <citation type="submission" date="2018-03" db="EMBL/GenBank/DDBJ databases">
        <authorList>
            <person name="Sun L."/>
            <person name="Liu H."/>
            <person name="Chen W."/>
            <person name="Huang K."/>
            <person name="Liu W."/>
            <person name="Gao X."/>
        </authorList>
    </citation>
    <scope>NUCLEOTIDE SEQUENCE [LARGE SCALE GENOMIC DNA]</scope>
    <source>
        <strain evidence="14">SH9</strain>
    </source>
</reference>
<evidence type="ECO:0000256" key="3">
    <source>
        <dbReference type="ARBA" id="ARBA00022448"/>
    </source>
</evidence>
<dbReference type="Gene3D" id="2.40.50.100">
    <property type="match status" value="1"/>
</dbReference>
<feature type="region of interest" description="Disordered" evidence="8">
    <location>
        <begin position="391"/>
        <end position="423"/>
    </location>
</feature>
<comment type="caution">
    <text evidence="13">The sequence shown here is derived from an EMBL/GenBank/DDBJ whole genome shotgun (WGS) entry which is preliminary data.</text>
</comment>
<comment type="subcellular location">
    <subcellularLocation>
        <location evidence="1">Cell membrane</location>
    </subcellularLocation>
</comment>
<feature type="coiled-coil region" evidence="7">
    <location>
        <begin position="117"/>
        <end position="177"/>
    </location>
</feature>
<evidence type="ECO:0000313" key="13">
    <source>
        <dbReference type="EMBL" id="PSC03789.1"/>
    </source>
</evidence>
<dbReference type="Gene3D" id="2.40.420.20">
    <property type="match status" value="1"/>
</dbReference>
<feature type="compositionally biased region" description="Low complexity" evidence="8">
    <location>
        <begin position="38"/>
        <end position="56"/>
    </location>
</feature>
<dbReference type="GO" id="GO:0015562">
    <property type="term" value="F:efflux transmembrane transporter activity"/>
    <property type="evidence" value="ECO:0007669"/>
    <property type="project" value="TreeGrafter"/>
</dbReference>
<dbReference type="FunFam" id="2.40.420.20:FF:000006">
    <property type="entry name" value="RND family efflux transporter MFP subunit"/>
    <property type="match status" value="1"/>
</dbReference>
<dbReference type="PANTHER" id="PTHR30469">
    <property type="entry name" value="MULTIDRUG RESISTANCE PROTEIN MDTA"/>
    <property type="match status" value="1"/>
</dbReference>
<dbReference type="EMBL" id="PVZS01000020">
    <property type="protein sequence ID" value="PSC03789.1"/>
    <property type="molecule type" value="Genomic_DNA"/>
</dbReference>
<sequence length="423" mass="44414">MSRASFLITTVAIAAAGYGAWRYYGQPDLLAMARGERPQQTQAAQGGAKPAAPQGGPGVAVVTAAAEQLDFPIRRRSIGNIEPNATVVVKSRVDSQLVQQHVKDGQFVKAGDPLFSLDDKELRAAVARDEANIAKDQANLNRAQADLQRKQELMAARSGAQQQVDQAVADAKAAEAQLAADQAALQTDKLRLSYTQITAPIDGRLGAIQVTPGNLVRASDNSNSSNAGLVTITQVKPVKVTFALPERELSAVRDAIAKGAPPTVSVFPSGGKDALASGPVTFVDSGVDVASGTFTVKATFPNEDLKLWPGQYVDVQVELGKRPGSVVVPTVALQAGQNDPYLFVVRPDNTVELRTVKVAMTDGERTAIASGLKAGERVVVDGQLRLANGAKVRDTSAAQARSVPKEPAEAREEAPEAGGSKRS</sequence>
<dbReference type="Gene3D" id="2.40.30.170">
    <property type="match status" value="1"/>
</dbReference>
<evidence type="ECO:0000256" key="6">
    <source>
        <dbReference type="ARBA" id="ARBA00023136"/>
    </source>
</evidence>
<dbReference type="NCBIfam" id="TIGR01730">
    <property type="entry name" value="RND_mfp"/>
    <property type="match status" value="1"/>
</dbReference>